<evidence type="ECO:0000313" key="7">
    <source>
        <dbReference type="EMBL" id="MBC8590538.1"/>
    </source>
</evidence>
<dbReference type="InterPro" id="IPR014762">
    <property type="entry name" value="DNA_mismatch_repair_CS"/>
</dbReference>
<dbReference type="EMBL" id="JACRTK010000002">
    <property type="protein sequence ID" value="MBC8590538.1"/>
    <property type="molecule type" value="Genomic_DNA"/>
</dbReference>
<feature type="domain" description="DNA mismatch repair protein S5" evidence="6">
    <location>
        <begin position="209"/>
        <end position="327"/>
    </location>
</feature>
<dbReference type="Pfam" id="PF08676">
    <property type="entry name" value="MutL_C"/>
    <property type="match status" value="1"/>
</dbReference>
<dbReference type="SUPFAM" id="SSF118116">
    <property type="entry name" value="DNA mismatch repair protein MutL"/>
    <property type="match status" value="1"/>
</dbReference>
<dbReference type="InterPro" id="IPR042121">
    <property type="entry name" value="MutL_C_regsub"/>
</dbReference>
<dbReference type="InterPro" id="IPR014721">
    <property type="entry name" value="Ribsml_uS5_D2-typ_fold_subgr"/>
</dbReference>
<reference evidence="7 8" key="1">
    <citation type="submission" date="2020-08" db="EMBL/GenBank/DDBJ databases">
        <title>Genome public.</title>
        <authorList>
            <person name="Liu C."/>
            <person name="Sun Q."/>
        </authorList>
    </citation>
    <scope>NUCLEOTIDE SEQUENCE [LARGE SCALE GENOMIC DNA]</scope>
    <source>
        <strain evidence="7 8">NSJ-26</strain>
    </source>
</reference>
<dbReference type="GO" id="GO:0016887">
    <property type="term" value="F:ATP hydrolysis activity"/>
    <property type="evidence" value="ECO:0007669"/>
    <property type="project" value="InterPro"/>
</dbReference>
<evidence type="ECO:0000256" key="4">
    <source>
        <dbReference type="HAMAP-Rule" id="MF_00149"/>
    </source>
</evidence>
<protein>
    <recommendedName>
        <fullName evidence="4">DNA mismatch repair protein MutL</fullName>
    </recommendedName>
</protein>
<accession>A0A926EVB6</accession>
<dbReference type="SMART" id="SM00853">
    <property type="entry name" value="MutL_C"/>
    <property type="match status" value="1"/>
</dbReference>
<dbReference type="RefSeq" id="WP_249323376.1">
    <property type="nucleotide sequence ID" value="NZ_JACRTK010000002.1"/>
</dbReference>
<proteinExistence type="inferred from homology"/>
<dbReference type="NCBIfam" id="TIGR00585">
    <property type="entry name" value="mutl"/>
    <property type="match status" value="1"/>
</dbReference>
<dbReference type="SMART" id="SM01340">
    <property type="entry name" value="DNA_mis_repair"/>
    <property type="match status" value="1"/>
</dbReference>
<keyword evidence="8" id="KW-1185">Reference proteome</keyword>
<dbReference type="GO" id="GO:0005524">
    <property type="term" value="F:ATP binding"/>
    <property type="evidence" value="ECO:0007669"/>
    <property type="project" value="InterPro"/>
</dbReference>
<comment type="similarity">
    <text evidence="1 4">Belongs to the DNA mismatch repair MutL/HexB family.</text>
</comment>
<dbReference type="GO" id="GO:0140664">
    <property type="term" value="F:ATP-dependent DNA damage sensor activity"/>
    <property type="evidence" value="ECO:0007669"/>
    <property type="project" value="InterPro"/>
</dbReference>
<dbReference type="InterPro" id="IPR038973">
    <property type="entry name" value="MutL/Mlh/Pms-like"/>
</dbReference>
<organism evidence="7 8">
    <name type="scientific">Wansuia hejianensis</name>
    <dbReference type="NCBI Taxonomy" id="2763667"/>
    <lineage>
        <taxon>Bacteria</taxon>
        <taxon>Bacillati</taxon>
        <taxon>Bacillota</taxon>
        <taxon>Clostridia</taxon>
        <taxon>Lachnospirales</taxon>
        <taxon>Lachnospiraceae</taxon>
        <taxon>Wansuia</taxon>
    </lineage>
</organism>
<dbReference type="GO" id="GO:0006298">
    <property type="term" value="P:mismatch repair"/>
    <property type="evidence" value="ECO:0007669"/>
    <property type="project" value="UniProtKB-UniRule"/>
</dbReference>
<comment type="function">
    <text evidence="4">This protein is involved in the repair of mismatches in DNA. It is required for dam-dependent methyl-directed DNA mismatch repair. May act as a 'molecular matchmaker', a protein that promotes the formation of a stable complex between two or more DNA-binding proteins in an ATP-dependent manner without itself being part of a final effector complex.</text>
</comment>
<evidence type="ECO:0000259" key="5">
    <source>
        <dbReference type="SMART" id="SM00853"/>
    </source>
</evidence>
<dbReference type="InterPro" id="IPR036890">
    <property type="entry name" value="HATPase_C_sf"/>
</dbReference>
<evidence type="ECO:0000256" key="1">
    <source>
        <dbReference type="ARBA" id="ARBA00006082"/>
    </source>
</evidence>
<dbReference type="GO" id="GO:0032300">
    <property type="term" value="C:mismatch repair complex"/>
    <property type="evidence" value="ECO:0007669"/>
    <property type="project" value="InterPro"/>
</dbReference>
<dbReference type="Gene3D" id="3.30.565.10">
    <property type="entry name" value="Histidine kinase-like ATPase, C-terminal domain"/>
    <property type="match status" value="1"/>
</dbReference>
<evidence type="ECO:0000313" key="8">
    <source>
        <dbReference type="Proteomes" id="UP000601522"/>
    </source>
</evidence>
<feature type="domain" description="MutL C-terminal dimerisation" evidence="5">
    <location>
        <begin position="449"/>
        <end position="592"/>
    </location>
</feature>
<dbReference type="AlphaFoldDB" id="A0A926EVB6"/>
<evidence type="ECO:0000259" key="6">
    <source>
        <dbReference type="SMART" id="SM01340"/>
    </source>
</evidence>
<dbReference type="PROSITE" id="PS00058">
    <property type="entry name" value="DNA_MISMATCH_REPAIR_1"/>
    <property type="match status" value="1"/>
</dbReference>
<keyword evidence="7" id="KW-0540">Nuclease</keyword>
<dbReference type="GO" id="GO:0004519">
    <property type="term" value="F:endonuclease activity"/>
    <property type="evidence" value="ECO:0007669"/>
    <property type="project" value="UniProtKB-KW"/>
</dbReference>
<dbReference type="Gene3D" id="3.30.1370.100">
    <property type="entry name" value="MutL, C-terminal domain, regulatory subdomain"/>
    <property type="match status" value="1"/>
</dbReference>
<dbReference type="GO" id="GO:0030983">
    <property type="term" value="F:mismatched DNA binding"/>
    <property type="evidence" value="ECO:0007669"/>
    <property type="project" value="InterPro"/>
</dbReference>
<dbReference type="FunFam" id="3.30.565.10:FF:000003">
    <property type="entry name" value="DNA mismatch repair endonuclease MutL"/>
    <property type="match status" value="1"/>
</dbReference>
<keyword evidence="2 4" id="KW-0227">DNA damage</keyword>
<dbReference type="InterPro" id="IPR014790">
    <property type="entry name" value="MutL_C"/>
</dbReference>
<keyword evidence="3 4" id="KW-0234">DNA repair</keyword>
<evidence type="ECO:0000256" key="3">
    <source>
        <dbReference type="ARBA" id="ARBA00023204"/>
    </source>
</evidence>
<dbReference type="Gene3D" id="3.30.1540.20">
    <property type="entry name" value="MutL, C-terminal domain, dimerisation subdomain"/>
    <property type="match status" value="1"/>
</dbReference>
<dbReference type="SUPFAM" id="SSF55874">
    <property type="entry name" value="ATPase domain of HSP90 chaperone/DNA topoisomerase II/histidine kinase"/>
    <property type="match status" value="1"/>
</dbReference>
<dbReference type="SUPFAM" id="SSF54211">
    <property type="entry name" value="Ribosomal protein S5 domain 2-like"/>
    <property type="match status" value="1"/>
</dbReference>
<comment type="caution">
    <text evidence="7">The sequence shown here is derived from an EMBL/GenBank/DDBJ whole genome shotgun (WGS) entry which is preliminary data.</text>
</comment>
<evidence type="ECO:0000256" key="2">
    <source>
        <dbReference type="ARBA" id="ARBA00022763"/>
    </source>
</evidence>
<dbReference type="Pfam" id="PF13589">
    <property type="entry name" value="HATPase_c_3"/>
    <property type="match status" value="1"/>
</dbReference>
<name>A0A926EVB6_9FIRM</name>
<dbReference type="InterPro" id="IPR042120">
    <property type="entry name" value="MutL_C_dimsub"/>
</dbReference>
<dbReference type="Proteomes" id="UP000601522">
    <property type="component" value="Unassembled WGS sequence"/>
</dbReference>
<dbReference type="InterPro" id="IPR020667">
    <property type="entry name" value="DNA_mismatch_repair_MutL"/>
</dbReference>
<sequence length="636" mass="72119">MGKIKVLDNMTIQKIAAGEVIENPASIVKELVENSLDANAENIVIEINNGGKSYIRITDDGDGIPKDDVSIAFKRHSTSKLNNINDIYSIMSLGFRGEALASISTVSKMEILTKTSGSEAGVHSHIEEGEVISSDIVGCPKGTTMIVKDLFYNLPVRKKFLKSDISEGNQINDIITKLVLGNYEKSIKFIRDGKTILHTSKNKDLLDTIYTVLGKDFANNLIQIDYKDSYIRINGFISNNNLYRGNRGHQYMYINGRSIVNSAISKSIENKYKSLIPINRFPIFVLNIDIAPGEIDVNIHPTKQEVKFINKDRVIGTITNCIERYLLSSCSIPQISMNKDNQKDAKSELPKLYNLNDNDLDKASNITDEIVVRDFITNGYNEIENLEIGNNLDFKFSNNENKENLIESYKLINESDKNFKSNDPNSDNINDEILIEEQTIQDQLLDINPIGRIFNTYIIAESKDEEKIFFIDQHAAHERIMYEKFKKEYEEESITVQQLIVPEIIELTNSEMNKLLDNIKIFIKLGFDLEEFGSNCIALRGVPLVFGNPKGRELFLDILDNIDFEVKSSYDLKVEKIMKISCTKAIKSGDKITDSEILALLKDLRSCKNPYTCPHGRPTVIEMSKNDIEKEFLRII</sequence>
<gene>
    <name evidence="4 7" type="primary">mutL</name>
    <name evidence="7" type="ORF">H8689_05265</name>
</gene>
<dbReference type="InterPro" id="IPR002099">
    <property type="entry name" value="MutL/Mlh/PMS"/>
</dbReference>
<dbReference type="CDD" id="cd16926">
    <property type="entry name" value="HATPase_MutL-MLH-PMS-like"/>
    <property type="match status" value="1"/>
</dbReference>
<keyword evidence="7" id="KW-0378">Hydrolase</keyword>
<dbReference type="PANTHER" id="PTHR10073:SF12">
    <property type="entry name" value="DNA MISMATCH REPAIR PROTEIN MLH1"/>
    <property type="match status" value="1"/>
</dbReference>
<dbReference type="PANTHER" id="PTHR10073">
    <property type="entry name" value="DNA MISMATCH REPAIR PROTEIN MLH, PMS, MUTL"/>
    <property type="match status" value="1"/>
</dbReference>
<dbReference type="Pfam" id="PF01119">
    <property type="entry name" value="DNA_mis_repair"/>
    <property type="match status" value="1"/>
</dbReference>
<dbReference type="InterPro" id="IPR037198">
    <property type="entry name" value="MutL_C_sf"/>
</dbReference>
<dbReference type="HAMAP" id="MF_00149">
    <property type="entry name" value="DNA_mis_repair"/>
    <property type="match status" value="1"/>
</dbReference>
<dbReference type="CDD" id="cd00782">
    <property type="entry name" value="MutL_Trans"/>
    <property type="match status" value="1"/>
</dbReference>
<keyword evidence="7" id="KW-0255">Endonuclease</keyword>
<dbReference type="Gene3D" id="3.30.230.10">
    <property type="match status" value="1"/>
</dbReference>
<dbReference type="InterPro" id="IPR020568">
    <property type="entry name" value="Ribosomal_Su5_D2-typ_SF"/>
</dbReference>
<dbReference type="InterPro" id="IPR013507">
    <property type="entry name" value="DNA_mismatch_S5_2-like"/>
</dbReference>